<name>A0A160F693_9BACL</name>
<dbReference type="KEGG" id="aamy:GFC30_1538"/>
<dbReference type="Gene3D" id="3.30.1330.200">
    <property type="match status" value="1"/>
</dbReference>
<dbReference type="PANTHER" id="PTHR35147:SF1">
    <property type="entry name" value="CHEMORECEPTOR GLUTAMINE DEAMIDASE CHED-RELATED"/>
    <property type="match status" value="1"/>
</dbReference>
<keyword evidence="1 3" id="KW-0145">Chemotaxis</keyword>
<evidence type="ECO:0000256" key="1">
    <source>
        <dbReference type="ARBA" id="ARBA00022500"/>
    </source>
</evidence>
<evidence type="ECO:0000313" key="4">
    <source>
        <dbReference type="EMBL" id="ANB61333.1"/>
    </source>
</evidence>
<dbReference type="CDD" id="cd16352">
    <property type="entry name" value="CheD"/>
    <property type="match status" value="1"/>
</dbReference>
<evidence type="ECO:0000256" key="2">
    <source>
        <dbReference type="ARBA" id="ARBA00022801"/>
    </source>
</evidence>
<evidence type="ECO:0000313" key="5">
    <source>
        <dbReference type="Proteomes" id="UP000076865"/>
    </source>
</evidence>
<keyword evidence="5" id="KW-1185">Reference proteome</keyword>
<dbReference type="InterPro" id="IPR005659">
    <property type="entry name" value="Chemorcpt_Glu_NH3ase_CheD"/>
</dbReference>
<comment type="function">
    <text evidence="3">Probably deamidates glutamine residues to glutamate on methyl-accepting chemotaxis receptors (MCPs), playing an important role in chemotaxis.</text>
</comment>
<dbReference type="AlphaFoldDB" id="A0A160F693"/>
<protein>
    <recommendedName>
        <fullName evidence="3">Probable chemoreceptor glutamine deamidase CheD</fullName>
        <ecNumber evidence="3">3.5.1.44</ecNumber>
    </recommendedName>
</protein>
<organism evidence="4 5">
    <name type="scientific">Anoxybacteroides amylolyticum</name>
    <dbReference type="NCBI Taxonomy" id="294699"/>
    <lineage>
        <taxon>Bacteria</taxon>
        <taxon>Bacillati</taxon>
        <taxon>Bacillota</taxon>
        <taxon>Bacilli</taxon>
        <taxon>Bacillales</taxon>
        <taxon>Anoxybacillaceae</taxon>
        <taxon>Anoxybacteroides</taxon>
    </lineage>
</organism>
<dbReference type="SUPFAM" id="SSF64438">
    <property type="entry name" value="CNF1/YfiH-like putative cysteine hydrolases"/>
    <property type="match status" value="1"/>
</dbReference>
<dbReference type="PATRIC" id="fig|294699.3.peg.1560"/>
<keyword evidence="2 3" id="KW-0378">Hydrolase</keyword>
<proteinExistence type="inferred from homology"/>
<dbReference type="Proteomes" id="UP000076865">
    <property type="component" value="Chromosome"/>
</dbReference>
<dbReference type="OrthoDB" id="9807202at2"/>
<dbReference type="Pfam" id="PF03975">
    <property type="entry name" value="CheD"/>
    <property type="match status" value="1"/>
</dbReference>
<reference evidence="4 5" key="1">
    <citation type="journal article" date="2006" name="Syst. Appl. Microbiol.">
        <title>Anoxybacillus amylolyticus sp. nov., a thermophilic amylase producing bacterium isolated from Mount Rittmann (Antarctica).</title>
        <authorList>
            <person name="Poli A."/>
            <person name="Esposito E."/>
            <person name="Lama L."/>
            <person name="Orlando P."/>
            <person name="Nicolaus G."/>
            <person name="de Appolonia F."/>
            <person name="Gambacorta A."/>
            <person name="Nicolaus B."/>
        </authorList>
    </citation>
    <scope>NUCLEOTIDE SEQUENCE [LARGE SCALE GENOMIC DNA]</scope>
    <source>
        <strain evidence="4 5">DSM 15939</strain>
    </source>
</reference>
<comment type="catalytic activity">
    <reaction evidence="3">
        <text>L-glutaminyl-[protein] + H2O = L-glutamyl-[protein] + NH4(+)</text>
        <dbReference type="Rhea" id="RHEA:16441"/>
        <dbReference type="Rhea" id="RHEA-COMP:10207"/>
        <dbReference type="Rhea" id="RHEA-COMP:10208"/>
        <dbReference type="ChEBI" id="CHEBI:15377"/>
        <dbReference type="ChEBI" id="CHEBI:28938"/>
        <dbReference type="ChEBI" id="CHEBI:29973"/>
        <dbReference type="ChEBI" id="CHEBI:30011"/>
        <dbReference type="EC" id="3.5.1.44"/>
    </reaction>
</comment>
<sequence length="166" mass="18027">MNELFHVIKVGIADMNVVQPPHLIRTSGLGSCVGVVIFDQMKEVAGLAHVMLPDSSLARSETINIAKYADTAVEALVELIIKAGGRKNWLKAKLAGGAQMFSFQSANTDMMRIGPRNIEAVKRELERLRIPVVAEDVGGSSGRTIEFNPKTCILSIRTVNQGVKEI</sequence>
<dbReference type="InterPro" id="IPR011324">
    <property type="entry name" value="Cytotoxic_necrot_fac-like_cat"/>
</dbReference>
<dbReference type="EMBL" id="CP015438">
    <property type="protein sequence ID" value="ANB61333.1"/>
    <property type="molecule type" value="Genomic_DNA"/>
</dbReference>
<dbReference type="EC" id="3.5.1.44" evidence="3"/>
<comment type="similarity">
    <text evidence="3">Belongs to the CheD family.</text>
</comment>
<evidence type="ECO:0000256" key="3">
    <source>
        <dbReference type="HAMAP-Rule" id="MF_01440"/>
    </source>
</evidence>
<gene>
    <name evidence="3" type="primary">cheD</name>
    <name evidence="4" type="ORF">GFC30_1538</name>
</gene>
<dbReference type="HAMAP" id="MF_01440">
    <property type="entry name" value="CheD"/>
    <property type="match status" value="1"/>
</dbReference>
<dbReference type="InterPro" id="IPR038592">
    <property type="entry name" value="CheD-like_sf"/>
</dbReference>
<dbReference type="RefSeq" id="WP_066323866.1">
    <property type="nucleotide sequence ID" value="NZ_CP015438.1"/>
</dbReference>
<accession>A0A160F693</accession>
<dbReference type="GO" id="GO:0006935">
    <property type="term" value="P:chemotaxis"/>
    <property type="evidence" value="ECO:0007669"/>
    <property type="project" value="UniProtKB-UniRule"/>
</dbReference>
<dbReference type="GO" id="GO:0050568">
    <property type="term" value="F:protein-glutamine glutaminase activity"/>
    <property type="evidence" value="ECO:0007669"/>
    <property type="project" value="UniProtKB-UniRule"/>
</dbReference>
<dbReference type="PANTHER" id="PTHR35147">
    <property type="entry name" value="CHEMORECEPTOR GLUTAMINE DEAMIDASE CHED-RELATED"/>
    <property type="match status" value="1"/>
</dbReference>